<protein>
    <submittedName>
        <fullName evidence="6">HAD family hydrolase</fullName>
    </submittedName>
</protein>
<organism evidence="6 7">
    <name type="scientific">Natronocalculus amylovorans</name>
    <dbReference type="NCBI Taxonomy" id="2917812"/>
    <lineage>
        <taxon>Archaea</taxon>
        <taxon>Methanobacteriati</taxon>
        <taxon>Methanobacteriota</taxon>
        <taxon>Stenosarchaea group</taxon>
        <taxon>Halobacteria</taxon>
        <taxon>Halobacteriales</taxon>
        <taxon>Haloferacaceae</taxon>
        <taxon>Natronocalculus</taxon>
    </lineage>
</organism>
<reference evidence="6" key="1">
    <citation type="journal article" date="2022" name="Syst. Appl. Microbiol.">
        <title>Natronocalculus amylovorans gen. nov., sp. nov., and Natranaeroarchaeum aerophilus sp. nov., dominant culturable amylolytic natronoarchaea from hypersaline soda lakes in southwestern Siberia.</title>
        <authorList>
            <person name="Sorokin D.Y."/>
            <person name="Elcheninov A.G."/>
            <person name="Khizhniak T.V."/>
            <person name="Koenen M."/>
            <person name="Bale N.J."/>
            <person name="Damste J.S.S."/>
            <person name="Kublanov I.V."/>
        </authorList>
    </citation>
    <scope>NUCLEOTIDE SEQUENCE</scope>
    <source>
        <strain evidence="6">AArc-St2</strain>
    </source>
</reference>
<dbReference type="RefSeq" id="WP_174652116.1">
    <property type="nucleotide sequence ID" value="NZ_JAKRVX010000002.1"/>
</dbReference>
<comment type="cofactor">
    <cofactor evidence="1">
        <name>Mg(2+)</name>
        <dbReference type="ChEBI" id="CHEBI:18420"/>
    </cofactor>
</comment>
<evidence type="ECO:0000313" key="6">
    <source>
        <dbReference type="EMBL" id="MCL9816645.1"/>
    </source>
</evidence>
<evidence type="ECO:0000256" key="1">
    <source>
        <dbReference type="ARBA" id="ARBA00001946"/>
    </source>
</evidence>
<dbReference type="GO" id="GO:0044281">
    <property type="term" value="P:small molecule metabolic process"/>
    <property type="evidence" value="ECO:0007669"/>
    <property type="project" value="UniProtKB-ARBA"/>
</dbReference>
<sequence>MAIRGVAFDLDETLAVPKRDRETLLKEAVSATNAPPITRQEYLTAHRNNLTEETREPIFKDVLAQYDETETNPATLTAAYRQAVTEALNPIPGAEKLIEELKETYQVGLLTNGPIKAQREKIDRLQWNTLFPVALVTGELPAGKPHPDAFSALLSELGTTPEETVYIGDTPRDDIGGATNAGMIAVQVLFSGGPEPDPRADAHIDRNKLVLELPALLESLV</sequence>
<gene>
    <name evidence="6" type="ORF">AArcSt2_06765</name>
</gene>
<keyword evidence="7" id="KW-1185">Reference proteome</keyword>
<dbReference type="InterPro" id="IPR006439">
    <property type="entry name" value="HAD-SF_hydro_IA"/>
</dbReference>
<dbReference type="Proteomes" id="UP001203207">
    <property type="component" value="Unassembled WGS sequence"/>
</dbReference>
<dbReference type="Pfam" id="PF13419">
    <property type="entry name" value="HAD_2"/>
    <property type="match status" value="1"/>
</dbReference>
<dbReference type="SFLD" id="SFLDG01129">
    <property type="entry name" value="C1.5:_HAD__Beta-PGM__Phosphata"/>
    <property type="match status" value="1"/>
</dbReference>
<dbReference type="NCBIfam" id="TIGR01549">
    <property type="entry name" value="HAD-SF-IA-v1"/>
    <property type="match status" value="1"/>
</dbReference>
<dbReference type="InterPro" id="IPR023214">
    <property type="entry name" value="HAD_sf"/>
</dbReference>
<keyword evidence="3" id="KW-0479">Metal-binding</keyword>
<evidence type="ECO:0000256" key="2">
    <source>
        <dbReference type="ARBA" id="ARBA00007958"/>
    </source>
</evidence>
<evidence type="ECO:0000256" key="4">
    <source>
        <dbReference type="ARBA" id="ARBA00022801"/>
    </source>
</evidence>
<dbReference type="NCBIfam" id="TIGR01509">
    <property type="entry name" value="HAD-SF-IA-v3"/>
    <property type="match status" value="1"/>
</dbReference>
<evidence type="ECO:0000313" key="7">
    <source>
        <dbReference type="Proteomes" id="UP001203207"/>
    </source>
</evidence>
<dbReference type="Gene3D" id="1.10.150.520">
    <property type="match status" value="1"/>
</dbReference>
<comment type="similarity">
    <text evidence="2">Belongs to the HAD-like hydrolase superfamily.</text>
</comment>
<dbReference type="EMBL" id="JAKRVX010000002">
    <property type="protein sequence ID" value="MCL9816645.1"/>
    <property type="molecule type" value="Genomic_DNA"/>
</dbReference>
<dbReference type="InterPro" id="IPR051400">
    <property type="entry name" value="HAD-like_hydrolase"/>
</dbReference>
<reference evidence="6" key="2">
    <citation type="submission" date="2022-02" db="EMBL/GenBank/DDBJ databases">
        <authorList>
            <person name="Elcheninov A.G."/>
            <person name="Sorokin D.Y."/>
            <person name="Kublanov I.V."/>
        </authorList>
    </citation>
    <scope>NUCLEOTIDE SEQUENCE</scope>
    <source>
        <strain evidence="6">AArc-St2</strain>
    </source>
</reference>
<dbReference type="PRINTS" id="PR00413">
    <property type="entry name" value="HADHALOGNASE"/>
</dbReference>
<dbReference type="GO" id="GO:0016791">
    <property type="term" value="F:phosphatase activity"/>
    <property type="evidence" value="ECO:0007669"/>
    <property type="project" value="TreeGrafter"/>
</dbReference>
<dbReference type="PANTHER" id="PTHR46470:SF2">
    <property type="entry name" value="GLYCERALDEHYDE 3-PHOSPHATE PHOSPHATASE"/>
    <property type="match status" value="1"/>
</dbReference>
<proteinExistence type="inferred from homology"/>
<evidence type="ECO:0000256" key="5">
    <source>
        <dbReference type="ARBA" id="ARBA00022842"/>
    </source>
</evidence>
<dbReference type="SUPFAM" id="SSF56784">
    <property type="entry name" value="HAD-like"/>
    <property type="match status" value="1"/>
</dbReference>
<evidence type="ECO:0000256" key="3">
    <source>
        <dbReference type="ARBA" id="ARBA00022723"/>
    </source>
</evidence>
<keyword evidence="4 6" id="KW-0378">Hydrolase</keyword>
<dbReference type="AlphaFoldDB" id="A0AAE3FWU7"/>
<dbReference type="SFLD" id="SFLDS00003">
    <property type="entry name" value="Haloacid_Dehalogenase"/>
    <property type="match status" value="1"/>
</dbReference>
<name>A0AAE3FWU7_9EURY</name>
<comment type="caution">
    <text evidence="6">The sequence shown here is derived from an EMBL/GenBank/DDBJ whole genome shotgun (WGS) entry which is preliminary data.</text>
</comment>
<accession>A0AAE3FWU7</accession>
<dbReference type="Gene3D" id="3.40.50.1000">
    <property type="entry name" value="HAD superfamily/HAD-like"/>
    <property type="match status" value="1"/>
</dbReference>
<dbReference type="InterPro" id="IPR036412">
    <property type="entry name" value="HAD-like_sf"/>
</dbReference>
<dbReference type="PANTHER" id="PTHR46470">
    <property type="entry name" value="N-ACYLNEURAMINATE-9-PHOSPHATASE"/>
    <property type="match status" value="1"/>
</dbReference>
<dbReference type="GO" id="GO:0046872">
    <property type="term" value="F:metal ion binding"/>
    <property type="evidence" value="ECO:0007669"/>
    <property type="project" value="UniProtKB-KW"/>
</dbReference>
<dbReference type="InterPro" id="IPR041492">
    <property type="entry name" value="HAD_2"/>
</dbReference>
<keyword evidence="5" id="KW-0460">Magnesium</keyword>